<dbReference type="OrthoDB" id="10017054at2759"/>
<dbReference type="AlphaFoldDB" id="A0A8T0DCQ7"/>
<name>A0A8T0DCQ7_9TREM</name>
<dbReference type="PANTHER" id="PTHR23167:SF46">
    <property type="entry name" value="EPS15 HOMOLOGY DOMAIN CONTAINING PROTEIN-BINDING PROTEIN 1, ISOFORM F"/>
    <property type="match status" value="1"/>
</dbReference>
<dbReference type="InterPro" id="IPR036872">
    <property type="entry name" value="CH_dom_sf"/>
</dbReference>
<dbReference type="SUPFAM" id="SSF47576">
    <property type="entry name" value="Calponin-homology domain, CH-domain"/>
    <property type="match status" value="1"/>
</dbReference>
<dbReference type="SMART" id="SM00033">
    <property type="entry name" value="CH"/>
    <property type="match status" value="1"/>
</dbReference>
<feature type="domain" description="Calponin-homology (CH)" evidence="1">
    <location>
        <begin position="17"/>
        <end position="129"/>
    </location>
</feature>
<sequence>MGQIGTYQTNKKLVTNFYQTAINKTHCFNKEDTASFPQPKEVEVVDFTSSWRDGLAFCALLHRHYPELIDFDHLTKMHSEPVKRLEITFSQAAEHLGIPKLIEPIDLIGGGGRRMVHSHNCGHVVSLVE</sequence>
<evidence type="ECO:0000313" key="2">
    <source>
        <dbReference type="EMBL" id="KAF8565126.1"/>
    </source>
</evidence>
<comment type="caution">
    <text evidence="2">The sequence shown here is derived from an EMBL/GenBank/DDBJ whole genome shotgun (WGS) entry which is preliminary data.</text>
</comment>
<proteinExistence type="predicted"/>
<dbReference type="Proteomes" id="UP000699462">
    <property type="component" value="Unassembled WGS sequence"/>
</dbReference>
<evidence type="ECO:0000313" key="3">
    <source>
        <dbReference type="Proteomes" id="UP000699462"/>
    </source>
</evidence>
<protein>
    <recommendedName>
        <fullName evidence="1">Calponin-homology (CH) domain-containing protein</fullName>
    </recommendedName>
</protein>
<keyword evidence="3" id="KW-1185">Reference proteome</keyword>
<dbReference type="InterPro" id="IPR001715">
    <property type="entry name" value="CH_dom"/>
</dbReference>
<dbReference type="PROSITE" id="PS50021">
    <property type="entry name" value="CH"/>
    <property type="match status" value="1"/>
</dbReference>
<gene>
    <name evidence="2" type="ORF">P879_11480</name>
</gene>
<organism evidence="2 3">
    <name type="scientific">Paragonimus westermani</name>
    <dbReference type="NCBI Taxonomy" id="34504"/>
    <lineage>
        <taxon>Eukaryota</taxon>
        <taxon>Metazoa</taxon>
        <taxon>Spiralia</taxon>
        <taxon>Lophotrochozoa</taxon>
        <taxon>Platyhelminthes</taxon>
        <taxon>Trematoda</taxon>
        <taxon>Digenea</taxon>
        <taxon>Plagiorchiida</taxon>
        <taxon>Troglotremata</taxon>
        <taxon>Troglotrematidae</taxon>
        <taxon>Paragonimus</taxon>
    </lineage>
</organism>
<evidence type="ECO:0000259" key="1">
    <source>
        <dbReference type="PROSITE" id="PS50021"/>
    </source>
</evidence>
<dbReference type="PANTHER" id="PTHR23167">
    <property type="entry name" value="CALPONIN HOMOLOGY DOMAIN-CONTAINING PROTEIN DDB_G0272472-RELATED"/>
    <property type="match status" value="1"/>
</dbReference>
<dbReference type="Gene3D" id="1.10.418.10">
    <property type="entry name" value="Calponin-like domain"/>
    <property type="match status" value="1"/>
</dbReference>
<accession>A0A8T0DCQ7</accession>
<dbReference type="Pfam" id="PF00307">
    <property type="entry name" value="CH"/>
    <property type="match status" value="1"/>
</dbReference>
<reference evidence="2 3" key="1">
    <citation type="submission" date="2019-07" db="EMBL/GenBank/DDBJ databases">
        <title>Annotation for the trematode Paragonimus westermani.</title>
        <authorList>
            <person name="Choi Y.-J."/>
        </authorList>
    </citation>
    <scope>NUCLEOTIDE SEQUENCE [LARGE SCALE GENOMIC DNA]</scope>
    <source>
        <strain evidence="2">180907_Pwestermani</strain>
    </source>
</reference>
<dbReference type="EMBL" id="JTDF01007282">
    <property type="protein sequence ID" value="KAF8565126.1"/>
    <property type="molecule type" value="Genomic_DNA"/>
</dbReference>
<dbReference type="InterPro" id="IPR050540">
    <property type="entry name" value="F-actin_Monoox_Mical"/>
</dbReference>